<sequence>MDGSPSWARIIHARIPNGRAGPYSISSVHCESNGLKRICCFTQDKYDTGLVGNAYEGRNETISRNMNICMGLRLVECHLRILFSPYTDLSFRSIFPTPSGRNPLPFPVARTGGGKADPSRGRNPGFTEDFIDTEFASHTC</sequence>
<protein>
    <submittedName>
        <fullName evidence="1">Uncharacterized protein</fullName>
    </submittedName>
</protein>
<comment type="caution">
    <text evidence="1">The sequence shown here is derived from an EMBL/GenBank/DDBJ whole genome shotgun (WGS) entry which is preliminary data.</text>
</comment>
<organism evidence="1 2">
    <name type="scientific">Nephila pilipes</name>
    <name type="common">Giant wood spider</name>
    <name type="synonym">Nephila maculata</name>
    <dbReference type="NCBI Taxonomy" id="299642"/>
    <lineage>
        <taxon>Eukaryota</taxon>
        <taxon>Metazoa</taxon>
        <taxon>Ecdysozoa</taxon>
        <taxon>Arthropoda</taxon>
        <taxon>Chelicerata</taxon>
        <taxon>Arachnida</taxon>
        <taxon>Araneae</taxon>
        <taxon>Araneomorphae</taxon>
        <taxon>Entelegynae</taxon>
        <taxon>Araneoidea</taxon>
        <taxon>Nephilidae</taxon>
        <taxon>Nephila</taxon>
    </lineage>
</organism>
<dbReference type="Proteomes" id="UP000887013">
    <property type="component" value="Unassembled WGS sequence"/>
</dbReference>
<keyword evidence="2" id="KW-1185">Reference proteome</keyword>
<accession>A0A8X6T4W7</accession>
<dbReference type="EMBL" id="BMAW01001407">
    <property type="protein sequence ID" value="GFS73907.1"/>
    <property type="molecule type" value="Genomic_DNA"/>
</dbReference>
<reference evidence="1" key="1">
    <citation type="submission" date="2020-08" db="EMBL/GenBank/DDBJ databases">
        <title>Multicomponent nature underlies the extraordinary mechanical properties of spider dragline silk.</title>
        <authorList>
            <person name="Kono N."/>
            <person name="Nakamura H."/>
            <person name="Mori M."/>
            <person name="Yoshida Y."/>
            <person name="Ohtoshi R."/>
            <person name="Malay A.D."/>
            <person name="Moran D.A.P."/>
            <person name="Tomita M."/>
            <person name="Numata K."/>
            <person name="Arakawa K."/>
        </authorList>
    </citation>
    <scope>NUCLEOTIDE SEQUENCE</scope>
</reference>
<dbReference type="AlphaFoldDB" id="A0A8X6T4W7"/>
<gene>
    <name evidence="1" type="ORF">NPIL_73181</name>
</gene>
<evidence type="ECO:0000313" key="2">
    <source>
        <dbReference type="Proteomes" id="UP000887013"/>
    </source>
</evidence>
<proteinExistence type="predicted"/>
<evidence type="ECO:0000313" key="1">
    <source>
        <dbReference type="EMBL" id="GFS73907.1"/>
    </source>
</evidence>
<name>A0A8X6T4W7_NEPPI</name>